<protein>
    <recommendedName>
        <fullName evidence="4">DUF4408 domain-containing protein</fullName>
    </recommendedName>
</protein>
<evidence type="ECO:0000313" key="3">
    <source>
        <dbReference type="Proteomes" id="UP000834106"/>
    </source>
</evidence>
<gene>
    <name evidence="2" type="ORF">FPE_LOCUS407</name>
</gene>
<evidence type="ECO:0008006" key="4">
    <source>
        <dbReference type="Google" id="ProtNLM"/>
    </source>
</evidence>
<dbReference type="EMBL" id="OU503036">
    <property type="protein sequence ID" value="CAI9752976.1"/>
    <property type="molecule type" value="Genomic_DNA"/>
</dbReference>
<keyword evidence="1" id="KW-1133">Transmembrane helix</keyword>
<dbReference type="PANTHER" id="PTHR35762:SF2">
    <property type="entry name" value="TRANSMEMBRANE PROTEIN"/>
    <property type="match status" value="1"/>
</dbReference>
<reference evidence="2" key="1">
    <citation type="submission" date="2023-05" db="EMBL/GenBank/DDBJ databases">
        <authorList>
            <person name="Huff M."/>
        </authorList>
    </citation>
    <scope>NUCLEOTIDE SEQUENCE</scope>
</reference>
<keyword evidence="1" id="KW-0472">Membrane</keyword>
<sequence>MNYLFSVSFQNIFSFFFTAKFLFVVGNIIVIILFRESIQPVSNSSPAIEIYDEYVAQMRRSYMAPAPSNYMQATKKKEFRAENKKVKMCSGAVKREKREKEEMKIIPTGELNQRMESKQAGSNSSPVTEISDEYLAPTNKKVQEDKTEYAEDKMLHAEKTKEMKVCSGIVKREKREKEEENYIPTEELNRRVEAYIGRVNRQRLHEAESLLRSGIVVCIGIKENELL</sequence>
<evidence type="ECO:0000313" key="2">
    <source>
        <dbReference type="EMBL" id="CAI9752976.1"/>
    </source>
</evidence>
<dbReference type="Proteomes" id="UP000834106">
    <property type="component" value="Chromosome 1"/>
</dbReference>
<proteinExistence type="predicted"/>
<feature type="transmembrane region" description="Helical" evidence="1">
    <location>
        <begin position="12"/>
        <end position="34"/>
    </location>
</feature>
<dbReference type="AlphaFoldDB" id="A0AAD1YMP2"/>
<keyword evidence="1" id="KW-0812">Transmembrane</keyword>
<dbReference type="PANTHER" id="PTHR35762">
    <property type="entry name" value="TRANSMEMBRANE PROTEIN"/>
    <property type="match status" value="1"/>
</dbReference>
<name>A0AAD1YMP2_9LAMI</name>
<accession>A0AAD1YMP2</accession>
<evidence type="ECO:0000256" key="1">
    <source>
        <dbReference type="SAM" id="Phobius"/>
    </source>
</evidence>
<keyword evidence="3" id="KW-1185">Reference proteome</keyword>
<organism evidence="2 3">
    <name type="scientific">Fraxinus pennsylvanica</name>
    <dbReference type="NCBI Taxonomy" id="56036"/>
    <lineage>
        <taxon>Eukaryota</taxon>
        <taxon>Viridiplantae</taxon>
        <taxon>Streptophyta</taxon>
        <taxon>Embryophyta</taxon>
        <taxon>Tracheophyta</taxon>
        <taxon>Spermatophyta</taxon>
        <taxon>Magnoliopsida</taxon>
        <taxon>eudicotyledons</taxon>
        <taxon>Gunneridae</taxon>
        <taxon>Pentapetalae</taxon>
        <taxon>asterids</taxon>
        <taxon>lamiids</taxon>
        <taxon>Lamiales</taxon>
        <taxon>Oleaceae</taxon>
        <taxon>Oleeae</taxon>
        <taxon>Fraxinus</taxon>
    </lineage>
</organism>